<comment type="caution">
    <text evidence="1">The sequence shown here is derived from an EMBL/GenBank/DDBJ whole genome shotgun (WGS) entry which is preliminary data.</text>
</comment>
<reference evidence="1 2" key="1">
    <citation type="journal article" date="2023" name="Mol. Ecol. Resour.">
        <title>Chromosome-level genome assembly of a triploid poplar Populus alba 'Berolinensis'.</title>
        <authorList>
            <person name="Chen S."/>
            <person name="Yu Y."/>
            <person name="Wang X."/>
            <person name="Wang S."/>
            <person name="Zhang T."/>
            <person name="Zhou Y."/>
            <person name="He R."/>
            <person name="Meng N."/>
            <person name="Wang Y."/>
            <person name="Liu W."/>
            <person name="Liu Z."/>
            <person name="Liu J."/>
            <person name="Guo Q."/>
            <person name="Huang H."/>
            <person name="Sederoff R.R."/>
            <person name="Wang G."/>
            <person name="Qu G."/>
            <person name="Chen S."/>
        </authorList>
    </citation>
    <scope>NUCLEOTIDE SEQUENCE [LARGE SCALE GENOMIC DNA]</scope>
    <source>
        <strain evidence="1">SC-2020</strain>
    </source>
</reference>
<protein>
    <recommendedName>
        <fullName evidence="3">Piwi domain-containing protein</fullName>
    </recommendedName>
</protein>
<dbReference type="PANTHER" id="PTHR22891">
    <property type="entry name" value="EUKARYOTIC TRANSLATION INITIATION FACTOR 2C"/>
    <property type="match status" value="1"/>
</dbReference>
<sequence>MFMGVDVTHPCPLDNISPSTAAMIGSMNWPTANKYVSRMRLQTHRQEII</sequence>
<dbReference type="Proteomes" id="UP001164929">
    <property type="component" value="Chromosome 1"/>
</dbReference>
<keyword evidence="2" id="KW-1185">Reference proteome</keyword>
<name>A0AAD6WKI1_9ROSI</name>
<organism evidence="1 2">
    <name type="scientific">Populus alba x Populus x berolinensis</name>
    <dbReference type="NCBI Taxonomy" id="444605"/>
    <lineage>
        <taxon>Eukaryota</taxon>
        <taxon>Viridiplantae</taxon>
        <taxon>Streptophyta</taxon>
        <taxon>Embryophyta</taxon>
        <taxon>Tracheophyta</taxon>
        <taxon>Spermatophyta</taxon>
        <taxon>Magnoliopsida</taxon>
        <taxon>eudicotyledons</taxon>
        <taxon>Gunneridae</taxon>
        <taxon>Pentapetalae</taxon>
        <taxon>rosids</taxon>
        <taxon>fabids</taxon>
        <taxon>Malpighiales</taxon>
        <taxon>Salicaceae</taxon>
        <taxon>Saliceae</taxon>
        <taxon>Populus</taxon>
    </lineage>
</organism>
<dbReference type="EMBL" id="JAQIZT010000001">
    <property type="protein sequence ID" value="KAJ7015111.1"/>
    <property type="molecule type" value="Genomic_DNA"/>
</dbReference>
<dbReference type="Gene3D" id="3.30.420.10">
    <property type="entry name" value="Ribonuclease H-like superfamily/Ribonuclease H"/>
    <property type="match status" value="1"/>
</dbReference>
<gene>
    <name evidence="1" type="ORF">NC653_004421</name>
</gene>
<proteinExistence type="predicted"/>
<evidence type="ECO:0000313" key="1">
    <source>
        <dbReference type="EMBL" id="KAJ7015111.1"/>
    </source>
</evidence>
<dbReference type="AlphaFoldDB" id="A0AAD6WKI1"/>
<accession>A0AAD6WKI1</accession>
<dbReference type="InterPro" id="IPR036397">
    <property type="entry name" value="RNaseH_sf"/>
</dbReference>
<dbReference type="GO" id="GO:0003676">
    <property type="term" value="F:nucleic acid binding"/>
    <property type="evidence" value="ECO:0007669"/>
    <property type="project" value="InterPro"/>
</dbReference>
<evidence type="ECO:0008006" key="3">
    <source>
        <dbReference type="Google" id="ProtNLM"/>
    </source>
</evidence>
<evidence type="ECO:0000313" key="2">
    <source>
        <dbReference type="Proteomes" id="UP001164929"/>
    </source>
</evidence>